<evidence type="ECO:0000313" key="6">
    <source>
        <dbReference type="Proteomes" id="UP001460888"/>
    </source>
</evidence>
<gene>
    <name evidence="5" type="ORF">SADO_14819</name>
</gene>
<dbReference type="PANTHER" id="PTHR38011:SF7">
    <property type="entry name" value="2,5-DIAMINO-6-RIBOSYLAMINO-4(3H)-PYRIMIDINONE 5'-PHOSPHATE REDUCTASE"/>
    <property type="match status" value="1"/>
</dbReference>
<sequence>MAVIDESYAWHLIQDARCRGLLAPAILDGRSADAPSIHVDAQFGWTSTAKVTPEAGDLLNALLPVALGGASFVVAQLGQSLDGRIATESGHSHYVTGEASRVHLHRLRALVDAVIVGAGTVAADDPQLTVRHVPGANPVRVVLDPRGRVSGEQKVFSDGAAPTLHIASGVRAPAPSNVERVQLENGAGGVAPQAILDCLAARGLRRVLVEGGGETISRFLQAGLLDRLHVVVAPMLIGSGRPAVRLAPIERLDTALRPPCRSQSMGADMFFDLDLSEGR</sequence>
<organism evidence="5 6">
    <name type="scientific">Salinisphaera dokdonensis CL-ES53</name>
    <dbReference type="NCBI Taxonomy" id="1304272"/>
    <lineage>
        <taxon>Bacteria</taxon>
        <taxon>Pseudomonadati</taxon>
        <taxon>Pseudomonadota</taxon>
        <taxon>Gammaproteobacteria</taxon>
        <taxon>Salinisphaerales</taxon>
        <taxon>Salinisphaeraceae</taxon>
        <taxon>Salinisphaera</taxon>
    </lineage>
</organism>
<dbReference type="Pfam" id="PF01872">
    <property type="entry name" value="RibD_C"/>
    <property type="match status" value="1"/>
</dbReference>
<accession>A0ABV2B3Q5</accession>
<dbReference type="SUPFAM" id="SSF53597">
    <property type="entry name" value="Dihydrofolate reductase-like"/>
    <property type="match status" value="1"/>
</dbReference>
<comment type="caution">
    <text evidence="5">The sequence shown here is derived from an EMBL/GenBank/DDBJ whole genome shotgun (WGS) entry which is preliminary data.</text>
</comment>
<reference evidence="5 6" key="1">
    <citation type="submission" date="2013-03" db="EMBL/GenBank/DDBJ databases">
        <title>Salinisphaera dokdonensis CL-ES53 Genome Sequencing.</title>
        <authorList>
            <person name="Li C."/>
            <person name="Lai Q."/>
            <person name="Shao Z."/>
        </authorList>
    </citation>
    <scope>NUCLEOTIDE SEQUENCE [LARGE SCALE GENOMIC DNA]</scope>
    <source>
        <strain evidence="5 6">CL-ES53</strain>
    </source>
</reference>
<comment type="pathway">
    <text evidence="1">Cofactor biosynthesis; riboflavin biosynthesis.</text>
</comment>
<keyword evidence="3" id="KW-0560">Oxidoreductase</keyword>
<dbReference type="Proteomes" id="UP001460888">
    <property type="component" value="Unassembled WGS sequence"/>
</dbReference>
<evidence type="ECO:0000256" key="1">
    <source>
        <dbReference type="ARBA" id="ARBA00005104"/>
    </source>
</evidence>
<proteinExistence type="predicted"/>
<dbReference type="Gene3D" id="3.40.430.10">
    <property type="entry name" value="Dihydrofolate Reductase, subunit A"/>
    <property type="match status" value="1"/>
</dbReference>
<dbReference type="InterPro" id="IPR002734">
    <property type="entry name" value="RibDG_C"/>
</dbReference>
<dbReference type="PANTHER" id="PTHR38011">
    <property type="entry name" value="DIHYDROFOLATE REDUCTASE FAMILY PROTEIN (AFU_ORTHOLOGUE AFUA_8G06820)"/>
    <property type="match status" value="1"/>
</dbReference>
<protein>
    <submittedName>
        <fullName evidence="5">Bifunctional deaminase-reductase-like protein</fullName>
    </submittedName>
</protein>
<name>A0ABV2B3Q5_9GAMM</name>
<evidence type="ECO:0000259" key="4">
    <source>
        <dbReference type="Pfam" id="PF01872"/>
    </source>
</evidence>
<evidence type="ECO:0000313" key="5">
    <source>
        <dbReference type="EMBL" id="MES1930532.1"/>
    </source>
</evidence>
<keyword evidence="6" id="KW-1185">Reference proteome</keyword>
<evidence type="ECO:0000256" key="3">
    <source>
        <dbReference type="ARBA" id="ARBA00023002"/>
    </source>
</evidence>
<dbReference type="InterPro" id="IPR024072">
    <property type="entry name" value="DHFR-like_dom_sf"/>
</dbReference>
<feature type="domain" description="Bacterial bifunctional deaminase-reductase C-terminal" evidence="4">
    <location>
        <begin position="72"/>
        <end position="251"/>
    </location>
</feature>
<dbReference type="RefSeq" id="WP_434547916.1">
    <property type="nucleotide sequence ID" value="NZ_APND01000005.1"/>
</dbReference>
<evidence type="ECO:0000256" key="2">
    <source>
        <dbReference type="ARBA" id="ARBA00022857"/>
    </source>
</evidence>
<dbReference type="EMBL" id="APND01000005">
    <property type="protein sequence ID" value="MES1930532.1"/>
    <property type="molecule type" value="Genomic_DNA"/>
</dbReference>
<keyword evidence="2" id="KW-0521">NADP</keyword>
<dbReference type="InterPro" id="IPR050765">
    <property type="entry name" value="Riboflavin_Biosynth_HTPR"/>
</dbReference>